<dbReference type="Gene3D" id="3.30.457.10">
    <property type="entry name" value="Copper amine oxidase-like, N-terminal domain"/>
    <property type="match status" value="1"/>
</dbReference>
<feature type="domain" description="Copper amine oxidase-like N-terminal" evidence="2">
    <location>
        <begin position="68"/>
        <end position="152"/>
    </location>
</feature>
<dbReference type="InterPro" id="IPR036582">
    <property type="entry name" value="Mao_N_sf"/>
</dbReference>
<keyword evidence="4" id="KW-1185">Reference proteome</keyword>
<dbReference type="SUPFAM" id="SSF55383">
    <property type="entry name" value="Copper amine oxidase, domain N"/>
    <property type="match status" value="1"/>
</dbReference>
<name>A0ABX3EE17_9BACL</name>
<evidence type="ECO:0000313" key="4">
    <source>
        <dbReference type="Proteomes" id="UP000186058"/>
    </source>
</evidence>
<dbReference type="Proteomes" id="UP000186058">
    <property type="component" value="Unassembled WGS sequence"/>
</dbReference>
<protein>
    <recommendedName>
        <fullName evidence="2">Copper amine oxidase-like N-terminal domain-containing protein</fullName>
    </recommendedName>
</protein>
<feature type="signal peptide" evidence="1">
    <location>
        <begin position="1"/>
        <end position="25"/>
    </location>
</feature>
<accession>A0ABX3EE17</accession>
<dbReference type="EMBL" id="LVWI01000114">
    <property type="protein sequence ID" value="OKP76625.1"/>
    <property type="molecule type" value="Genomic_DNA"/>
</dbReference>
<evidence type="ECO:0000259" key="2">
    <source>
        <dbReference type="Pfam" id="PF07833"/>
    </source>
</evidence>
<evidence type="ECO:0000313" key="3">
    <source>
        <dbReference type="EMBL" id="OKP76625.1"/>
    </source>
</evidence>
<dbReference type="InterPro" id="IPR012854">
    <property type="entry name" value="Cu_amine_oxidase-like_N"/>
</dbReference>
<dbReference type="Pfam" id="PF07833">
    <property type="entry name" value="Cu_amine_oxidN1"/>
    <property type="match status" value="1"/>
</dbReference>
<organism evidence="3 4">
    <name type="scientific">Paenibacillus helianthi</name>
    <dbReference type="NCBI Taxonomy" id="1349432"/>
    <lineage>
        <taxon>Bacteria</taxon>
        <taxon>Bacillati</taxon>
        <taxon>Bacillota</taxon>
        <taxon>Bacilli</taxon>
        <taxon>Bacillales</taxon>
        <taxon>Paenibacillaceae</taxon>
        <taxon>Paenibacillus</taxon>
    </lineage>
</organism>
<comment type="caution">
    <text evidence="3">The sequence shown here is derived from an EMBL/GenBank/DDBJ whole genome shotgun (WGS) entry which is preliminary data.</text>
</comment>
<dbReference type="RefSeq" id="WP_074109560.1">
    <property type="nucleotide sequence ID" value="NZ_LVWI01000114.1"/>
</dbReference>
<evidence type="ECO:0000256" key="1">
    <source>
        <dbReference type="SAM" id="SignalP"/>
    </source>
</evidence>
<sequence>MNVILKTSAILLTLSLALTTGGVSAAPSASSTHFSAVKASSSVAAIFSISLSGTALSESGYQPSGSKEPLVPLRAVAGALGFTVAWNAQTKAVDLNKGSIFTTVKSGQDRYTINKRYITLGTAPQTKQGKLYVPASFISKVLRQAVTVEGQQILIRPAADGLSETGVITSITDADNYQAVHIRGIGTEGIVLNVGKDTRLVRKDGSALAFNELHIGMTIEAQHSLISTRSLPPQTPAYQITVLDAESPDEFLGTAGTIQQVITAGDGTASIRIRGSALSGKSQNEVVLRLTEATVIINSSGEAVSSADLTEGAKVIGFYSPFLTRSLPPTGTALKVVLETE</sequence>
<gene>
    <name evidence="3" type="ORF">A3844_30625</name>
</gene>
<proteinExistence type="predicted"/>
<keyword evidence="1" id="KW-0732">Signal</keyword>
<feature type="chain" id="PRO_5046285761" description="Copper amine oxidase-like N-terminal domain-containing protein" evidence="1">
    <location>
        <begin position="26"/>
        <end position="341"/>
    </location>
</feature>
<reference evidence="3 4" key="1">
    <citation type="submission" date="2016-03" db="EMBL/GenBank/DDBJ databases">
        <authorList>
            <person name="Sant'Anna F.H."/>
            <person name="Ambrosini A."/>
            <person name="Souza R."/>
            <person name="Bach E."/>
            <person name="Fernandes G."/>
            <person name="Balsanelli E."/>
            <person name="Baura V.A."/>
            <person name="Souza E.M."/>
            <person name="Passaglia L."/>
        </authorList>
    </citation>
    <scope>NUCLEOTIDE SEQUENCE [LARGE SCALE GENOMIC DNA]</scope>
    <source>
        <strain evidence="3 4">P26E</strain>
    </source>
</reference>